<feature type="signal peptide" evidence="1">
    <location>
        <begin position="1"/>
        <end position="20"/>
    </location>
</feature>
<evidence type="ECO:0000313" key="2">
    <source>
        <dbReference type="EMBL" id="KAG2984307.1"/>
    </source>
</evidence>
<dbReference type="Proteomes" id="UP000697107">
    <property type="component" value="Unassembled WGS sequence"/>
</dbReference>
<protein>
    <recommendedName>
        <fullName evidence="4">RxLR effector protein</fullName>
    </recommendedName>
</protein>
<feature type="chain" id="PRO_5035932693" description="RxLR effector protein" evidence="1">
    <location>
        <begin position="21"/>
        <end position="77"/>
    </location>
</feature>
<name>A0A8T1G719_9STRA</name>
<organism evidence="2 3">
    <name type="scientific">Phytophthora cactorum</name>
    <dbReference type="NCBI Taxonomy" id="29920"/>
    <lineage>
        <taxon>Eukaryota</taxon>
        <taxon>Sar</taxon>
        <taxon>Stramenopiles</taxon>
        <taxon>Oomycota</taxon>
        <taxon>Peronosporomycetes</taxon>
        <taxon>Peronosporales</taxon>
        <taxon>Peronosporaceae</taxon>
        <taxon>Phytophthora</taxon>
    </lineage>
</organism>
<dbReference type="AlphaFoldDB" id="A0A8T1G719"/>
<sequence length="77" mass="8537">MKMFTTTLTALALVAAIANGDDFTQSEVTQQSQENQDYQVGQVSPAFQVGQDSPNQVYQDDTWNIDLRAEAMGRSTY</sequence>
<dbReference type="VEuPathDB" id="FungiDB:PC110_g20086"/>
<gene>
    <name evidence="2" type="ORF">PC118_g8935</name>
</gene>
<comment type="caution">
    <text evidence="2">The sequence shown here is derived from an EMBL/GenBank/DDBJ whole genome shotgun (WGS) entry which is preliminary data.</text>
</comment>
<accession>A0A8T1G719</accession>
<evidence type="ECO:0008006" key="4">
    <source>
        <dbReference type="Google" id="ProtNLM"/>
    </source>
</evidence>
<evidence type="ECO:0000256" key="1">
    <source>
        <dbReference type="SAM" id="SignalP"/>
    </source>
</evidence>
<dbReference type="EMBL" id="RCML01000236">
    <property type="protein sequence ID" value="KAG2984307.1"/>
    <property type="molecule type" value="Genomic_DNA"/>
</dbReference>
<reference evidence="2" key="1">
    <citation type="submission" date="2018-10" db="EMBL/GenBank/DDBJ databases">
        <title>Effector identification in a new, highly contiguous assembly of the strawberry crown rot pathogen Phytophthora cactorum.</title>
        <authorList>
            <person name="Armitage A.D."/>
            <person name="Nellist C.F."/>
            <person name="Bates H."/>
            <person name="Vickerstaff R.J."/>
            <person name="Harrison R.J."/>
        </authorList>
    </citation>
    <scope>NUCLEOTIDE SEQUENCE</scope>
    <source>
        <strain evidence="2">P415</strain>
    </source>
</reference>
<evidence type="ECO:0000313" key="3">
    <source>
        <dbReference type="Proteomes" id="UP000697107"/>
    </source>
</evidence>
<keyword evidence="1" id="KW-0732">Signal</keyword>
<proteinExistence type="predicted"/>